<evidence type="ECO:0000313" key="2">
    <source>
        <dbReference type="Proteomes" id="UP000199501"/>
    </source>
</evidence>
<dbReference type="Pfam" id="PF06224">
    <property type="entry name" value="AlkZ-like"/>
    <property type="match status" value="1"/>
</dbReference>
<organism evidence="1 2">
    <name type="scientific">Actinokineospora iranica</name>
    <dbReference type="NCBI Taxonomy" id="1271860"/>
    <lineage>
        <taxon>Bacteria</taxon>
        <taxon>Bacillati</taxon>
        <taxon>Actinomycetota</taxon>
        <taxon>Actinomycetes</taxon>
        <taxon>Pseudonocardiales</taxon>
        <taxon>Pseudonocardiaceae</taxon>
        <taxon>Actinokineospora</taxon>
    </lineage>
</organism>
<dbReference type="PANTHER" id="PTHR38479">
    <property type="entry name" value="LMO0824 PROTEIN"/>
    <property type="match status" value="1"/>
</dbReference>
<dbReference type="OrthoDB" id="9148135at2"/>
<keyword evidence="2" id="KW-1185">Reference proteome</keyword>
<evidence type="ECO:0000313" key="1">
    <source>
        <dbReference type="EMBL" id="SDC08702.1"/>
    </source>
</evidence>
<name>A0A1G6IQ65_9PSEU</name>
<dbReference type="RefSeq" id="WP_091446838.1">
    <property type="nucleotide sequence ID" value="NZ_FMZZ01000001.1"/>
</dbReference>
<dbReference type="EMBL" id="FMZZ01000001">
    <property type="protein sequence ID" value="SDC08702.1"/>
    <property type="molecule type" value="Genomic_DNA"/>
</dbReference>
<proteinExistence type="predicted"/>
<dbReference type="AlphaFoldDB" id="A0A1G6IQ65"/>
<reference evidence="2" key="1">
    <citation type="submission" date="2016-10" db="EMBL/GenBank/DDBJ databases">
        <authorList>
            <person name="Varghese N."/>
            <person name="Submissions S."/>
        </authorList>
    </citation>
    <scope>NUCLEOTIDE SEQUENCE [LARGE SCALE GENOMIC DNA]</scope>
    <source>
        <strain evidence="2">IBRC-M 10403</strain>
    </source>
</reference>
<dbReference type="GO" id="GO:0003677">
    <property type="term" value="F:DNA binding"/>
    <property type="evidence" value="ECO:0007669"/>
    <property type="project" value="UniProtKB-KW"/>
</dbReference>
<keyword evidence="1" id="KW-0238">DNA-binding</keyword>
<dbReference type="Proteomes" id="UP000199501">
    <property type="component" value="Unassembled WGS sequence"/>
</dbReference>
<accession>A0A1G6IQ65</accession>
<protein>
    <submittedName>
        <fullName evidence="1">Winged helix DNA-binding domain-containing protein</fullName>
    </submittedName>
</protein>
<dbReference type="InterPro" id="IPR009351">
    <property type="entry name" value="AlkZ-like"/>
</dbReference>
<sequence length="364" mass="38862">MDLTRERVLAYRVARHGLHRDTARVTDLAVLDLGVQDGGAPRAALAARLPDGADLDDPALVVVWAFRGAPHLLRRADLPELAGSLWPRSDADAIARLGGSGTKFKKAGIPGLTVFAGGARALRDVVDREKPRGQVSAEVTAALPPEYSYDCRVCAATHVYGSLFQLVGLFAGVEVRAQTRPTTLRPVADRCPVPAESTGAGPLVEAYLRLHGPSTLAHAAGFLDTTQAQVKPVWPEGLVEVRVDGKPCYLAEEDVPALLGAPPADLVRLLPPHDPLLQLRDRDLLVPDEARRKRVWRMIGNPGALLVGGEVAGTWRTKTAGRALAVTVEPFARLASAARKAVEDEAQRVAVARGHTEARVTITA</sequence>
<gene>
    <name evidence="1" type="ORF">SAMN05216174_10157</name>
</gene>
<dbReference type="PANTHER" id="PTHR38479:SF2">
    <property type="entry name" value="WINGED HELIX DNA-BINDING DOMAIN-CONTAINING PROTEIN"/>
    <property type="match status" value="1"/>
</dbReference>
<dbReference type="STRING" id="1271860.SAMN05216174_10157"/>